<keyword evidence="2" id="KW-1185">Reference proteome</keyword>
<evidence type="ECO:0000313" key="1">
    <source>
        <dbReference type="EMBL" id="PBK84765.1"/>
    </source>
</evidence>
<reference evidence="2" key="1">
    <citation type="journal article" date="2017" name="Nat. Ecol. Evol.">
        <title>Genome expansion and lineage-specific genetic innovations in the forest pathogenic fungi Armillaria.</title>
        <authorList>
            <person name="Sipos G."/>
            <person name="Prasanna A.N."/>
            <person name="Walter M.C."/>
            <person name="O'Connor E."/>
            <person name="Balint B."/>
            <person name="Krizsan K."/>
            <person name="Kiss B."/>
            <person name="Hess J."/>
            <person name="Varga T."/>
            <person name="Slot J."/>
            <person name="Riley R."/>
            <person name="Boka B."/>
            <person name="Rigling D."/>
            <person name="Barry K."/>
            <person name="Lee J."/>
            <person name="Mihaltcheva S."/>
            <person name="LaButti K."/>
            <person name="Lipzen A."/>
            <person name="Waldron R."/>
            <person name="Moloney N.M."/>
            <person name="Sperisen C."/>
            <person name="Kredics L."/>
            <person name="Vagvoelgyi C."/>
            <person name="Patrignani A."/>
            <person name="Fitzpatrick D."/>
            <person name="Nagy I."/>
            <person name="Doyle S."/>
            <person name="Anderson J.B."/>
            <person name="Grigoriev I.V."/>
            <person name="Gueldener U."/>
            <person name="Muensterkoetter M."/>
            <person name="Nagy L.G."/>
        </authorList>
    </citation>
    <scope>NUCLEOTIDE SEQUENCE [LARGE SCALE GENOMIC DNA]</scope>
    <source>
        <strain evidence="2">Ar21-2</strain>
    </source>
</reference>
<name>A0A2H3CP07_ARMGA</name>
<sequence>MSSSEAVALLRRNCMKNCSQGFFSTPPMTITGGLVSAERLALWPSSQQVFVSGIVLSELRYRGGGLWEDMTQKLFTGHVGCYEISEIFLMTGKPVSKAGFYTLDVG</sequence>
<gene>
    <name evidence="1" type="ORF">ARMGADRAFT_604630</name>
</gene>
<dbReference type="InParanoid" id="A0A2H3CP07"/>
<accession>A0A2H3CP07</accession>
<dbReference type="Proteomes" id="UP000217790">
    <property type="component" value="Unassembled WGS sequence"/>
</dbReference>
<proteinExistence type="predicted"/>
<dbReference type="EMBL" id="KZ293696">
    <property type="protein sequence ID" value="PBK84765.1"/>
    <property type="molecule type" value="Genomic_DNA"/>
</dbReference>
<protein>
    <submittedName>
        <fullName evidence="1">Uncharacterized protein</fullName>
    </submittedName>
</protein>
<evidence type="ECO:0000313" key="2">
    <source>
        <dbReference type="Proteomes" id="UP000217790"/>
    </source>
</evidence>
<organism evidence="1 2">
    <name type="scientific">Armillaria gallica</name>
    <name type="common">Bulbous honey fungus</name>
    <name type="synonym">Armillaria bulbosa</name>
    <dbReference type="NCBI Taxonomy" id="47427"/>
    <lineage>
        <taxon>Eukaryota</taxon>
        <taxon>Fungi</taxon>
        <taxon>Dikarya</taxon>
        <taxon>Basidiomycota</taxon>
        <taxon>Agaricomycotina</taxon>
        <taxon>Agaricomycetes</taxon>
        <taxon>Agaricomycetidae</taxon>
        <taxon>Agaricales</taxon>
        <taxon>Marasmiineae</taxon>
        <taxon>Physalacriaceae</taxon>
        <taxon>Armillaria</taxon>
    </lineage>
</organism>
<dbReference type="AlphaFoldDB" id="A0A2H3CP07"/>